<evidence type="ECO:0000313" key="2">
    <source>
        <dbReference type="Proteomes" id="UP001162060"/>
    </source>
</evidence>
<name>A0AAV1TFS8_9STRA</name>
<gene>
    <name evidence="1" type="ORF">PM001_LOCUS6444</name>
</gene>
<proteinExistence type="predicted"/>
<organism evidence="1 2">
    <name type="scientific">Peronospora matthiolae</name>
    <dbReference type="NCBI Taxonomy" id="2874970"/>
    <lineage>
        <taxon>Eukaryota</taxon>
        <taxon>Sar</taxon>
        <taxon>Stramenopiles</taxon>
        <taxon>Oomycota</taxon>
        <taxon>Peronosporomycetes</taxon>
        <taxon>Peronosporales</taxon>
        <taxon>Peronosporaceae</taxon>
        <taxon>Peronospora</taxon>
    </lineage>
</organism>
<evidence type="ECO:0000313" key="1">
    <source>
        <dbReference type="EMBL" id="CAK7920072.1"/>
    </source>
</evidence>
<reference evidence="1" key="1">
    <citation type="submission" date="2024-01" db="EMBL/GenBank/DDBJ databases">
        <authorList>
            <person name="Webb A."/>
        </authorList>
    </citation>
    <scope>NUCLEOTIDE SEQUENCE</scope>
    <source>
        <strain evidence="1">Pm1</strain>
    </source>
</reference>
<protein>
    <submittedName>
        <fullName evidence="1">Uncharacterized protein</fullName>
    </submittedName>
</protein>
<comment type="caution">
    <text evidence="1">The sequence shown here is derived from an EMBL/GenBank/DDBJ whole genome shotgun (WGS) entry which is preliminary data.</text>
</comment>
<dbReference type="AlphaFoldDB" id="A0AAV1TFS8"/>
<accession>A0AAV1TFS8</accession>
<dbReference type="EMBL" id="CAKLBY020000051">
    <property type="protein sequence ID" value="CAK7920072.1"/>
    <property type="molecule type" value="Genomic_DNA"/>
</dbReference>
<sequence>MLSQLSTAVVKDRMFRRGKKTMVRKKLLRKDVGGLDESDAEDVLESVVRLCVALAVADGSFLQGEGQTSNPLVRCVARVDEHEAEDEGQDKRELTRVKLYDGVRQCID</sequence>
<dbReference type="Proteomes" id="UP001162060">
    <property type="component" value="Unassembled WGS sequence"/>
</dbReference>